<proteinExistence type="predicted"/>
<gene>
    <name evidence="3" type="ORF">JYZ213_LOCUS34237</name>
    <name evidence="4" type="ORF">OXD698_LOCUS28839</name>
</gene>
<evidence type="ECO:0000313" key="4">
    <source>
        <dbReference type="EMBL" id="CAF3989092.1"/>
    </source>
</evidence>
<feature type="transmembrane region" description="Helical" evidence="1">
    <location>
        <begin position="91"/>
        <end position="111"/>
    </location>
</feature>
<evidence type="ECO:0000256" key="2">
    <source>
        <dbReference type="SAM" id="SignalP"/>
    </source>
</evidence>
<organism evidence="4 5">
    <name type="scientific">Adineta steineri</name>
    <dbReference type="NCBI Taxonomy" id="433720"/>
    <lineage>
        <taxon>Eukaryota</taxon>
        <taxon>Metazoa</taxon>
        <taxon>Spiralia</taxon>
        <taxon>Gnathifera</taxon>
        <taxon>Rotifera</taxon>
        <taxon>Eurotatoria</taxon>
        <taxon>Bdelloidea</taxon>
        <taxon>Adinetida</taxon>
        <taxon>Adinetidae</taxon>
        <taxon>Adineta</taxon>
    </lineage>
</organism>
<accession>A0A819N2Q9</accession>
<evidence type="ECO:0000256" key="1">
    <source>
        <dbReference type="SAM" id="Phobius"/>
    </source>
</evidence>
<keyword evidence="2" id="KW-0732">Signal</keyword>
<feature type="signal peptide" evidence="2">
    <location>
        <begin position="1"/>
        <end position="27"/>
    </location>
</feature>
<keyword evidence="1" id="KW-0472">Membrane</keyword>
<keyword evidence="1" id="KW-1133">Transmembrane helix</keyword>
<protein>
    <submittedName>
        <fullName evidence="4">Uncharacterized protein</fullName>
    </submittedName>
</protein>
<evidence type="ECO:0000313" key="3">
    <source>
        <dbReference type="EMBL" id="CAF1336307.1"/>
    </source>
</evidence>
<keyword evidence="1" id="KW-0812">Transmembrane</keyword>
<dbReference type="Proteomes" id="UP000663845">
    <property type="component" value="Unassembled WGS sequence"/>
</dbReference>
<dbReference type="Proteomes" id="UP000663844">
    <property type="component" value="Unassembled WGS sequence"/>
</dbReference>
<feature type="chain" id="PRO_5035693275" evidence="2">
    <location>
        <begin position="28"/>
        <end position="270"/>
    </location>
</feature>
<evidence type="ECO:0000313" key="5">
    <source>
        <dbReference type="Proteomes" id="UP000663844"/>
    </source>
</evidence>
<dbReference type="EMBL" id="CAJOAZ010003162">
    <property type="protein sequence ID" value="CAF3989092.1"/>
    <property type="molecule type" value="Genomic_DNA"/>
</dbReference>
<name>A0A819N2Q9_9BILA</name>
<reference evidence="4" key="1">
    <citation type="submission" date="2021-02" db="EMBL/GenBank/DDBJ databases">
        <authorList>
            <person name="Nowell W R."/>
        </authorList>
    </citation>
    <scope>NUCLEOTIDE SEQUENCE</scope>
</reference>
<comment type="caution">
    <text evidence="4">The sequence shown here is derived from an EMBL/GenBank/DDBJ whole genome shotgun (WGS) entry which is preliminary data.</text>
</comment>
<dbReference type="AlphaFoldDB" id="A0A819N2Q9"/>
<dbReference type="EMBL" id="CAJNOG010000688">
    <property type="protein sequence ID" value="CAF1336307.1"/>
    <property type="molecule type" value="Genomic_DNA"/>
</dbReference>
<sequence length="270" mass="30439">MMVPFLIRLILVTIILSVLVTCQRAKGGSSMRRKIFYNSYVYYNKIILLIAELSTGTGSRGGGGGGSGDDIPNFPGISSSSNSEDNPKNSGAIAGGVLGGCAGICILIYGCKWWLRRKAARANNIALNNTLKTNTFNIQNLTRFQSGKWLSRYYQYDKWHDWHQLSLSFNPTQLKVSGNGCDDVGTFKIQGIYSIKRHRMKLTKTYERNTGNRTENMGHKVKIHLKWNTIVNQFEGVWCVKTKKYQDQNKFELKLEALQVQSINSVTCKY</sequence>